<proteinExistence type="predicted"/>
<evidence type="ECO:0000256" key="1">
    <source>
        <dbReference type="ARBA" id="ARBA00004141"/>
    </source>
</evidence>
<evidence type="ECO:0000256" key="2">
    <source>
        <dbReference type="ARBA" id="ARBA00022692"/>
    </source>
</evidence>
<feature type="transmembrane region" description="Helical" evidence="5">
    <location>
        <begin position="122"/>
        <end position="142"/>
    </location>
</feature>
<dbReference type="CDD" id="cd17316">
    <property type="entry name" value="MFS_SV2_like"/>
    <property type="match status" value="1"/>
</dbReference>
<dbReference type="InterPro" id="IPR005829">
    <property type="entry name" value="Sugar_transporter_CS"/>
</dbReference>
<feature type="transmembrane region" description="Helical" evidence="5">
    <location>
        <begin position="31"/>
        <end position="49"/>
    </location>
</feature>
<gene>
    <name evidence="8" type="ORF">GCM10007116_12310</name>
    <name evidence="7" type="ORF">HS1genome_2245</name>
</gene>
<evidence type="ECO:0000256" key="5">
    <source>
        <dbReference type="SAM" id="Phobius"/>
    </source>
</evidence>
<accession>A0A348B6Q4</accession>
<dbReference type="Gene3D" id="1.20.1250.20">
    <property type="entry name" value="MFS general substrate transporter like domains"/>
    <property type="match status" value="1"/>
</dbReference>
<feature type="transmembrane region" description="Helical" evidence="5">
    <location>
        <begin position="339"/>
        <end position="358"/>
    </location>
</feature>
<evidence type="ECO:0000256" key="3">
    <source>
        <dbReference type="ARBA" id="ARBA00022989"/>
    </source>
</evidence>
<feature type="transmembrane region" description="Helical" evidence="5">
    <location>
        <begin position="69"/>
        <end position="89"/>
    </location>
</feature>
<comment type="subcellular location">
    <subcellularLocation>
        <location evidence="1">Membrane</location>
        <topology evidence="1">Multi-pass membrane protein</topology>
    </subcellularLocation>
</comment>
<feature type="transmembrane region" description="Helical" evidence="5">
    <location>
        <begin position="399"/>
        <end position="420"/>
    </location>
</feature>
<feature type="transmembrane region" description="Helical" evidence="5">
    <location>
        <begin position="154"/>
        <end position="179"/>
    </location>
</feature>
<dbReference type="KEGG" id="sacd:HS1genome_2245"/>
<feature type="domain" description="Major facilitator superfamily (MFS) profile" evidence="6">
    <location>
        <begin position="31"/>
        <end position="454"/>
    </location>
</feature>
<dbReference type="InterPro" id="IPR005828">
    <property type="entry name" value="MFS_sugar_transport-like"/>
</dbReference>
<evidence type="ECO:0000256" key="4">
    <source>
        <dbReference type="ARBA" id="ARBA00023136"/>
    </source>
</evidence>
<feature type="transmembrane region" description="Helical" evidence="5">
    <location>
        <begin position="275"/>
        <end position="300"/>
    </location>
</feature>
<keyword evidence="2 5" id="KW-0812">Transmembrane</keyword>
<dbReference type="PROSITE" id="PS50850">
    <property type="entry name" value="MFS"/>
    <property type="match status" value="1"/>
</dbReference>
<dbReference type="InterPro" id="IPR020846">
    <property type="entry name" value="MFS_dom"/>
</dbReference>
<dbReference type="EMBL" id="AP018553">
    <property type="protein sequence ID" value="BBD73856.1"/>
    <property type="molecule type" value="Genomic_DNA"/>
</dbReference>
<name>A0A348B6Q4_9CREN</name>
<reference evidence="7" key="3">
    <citation type="journal article" date="2019" name="BMC Res. Notes">
        <title>Complete genome sequence of the Sulfodiicoccus acidiphilus strain HS-1T, the first crenarchaeon that lacks polB3, isolated from an acidic hot spring in Ohwaku-dani, Hakone, Japan.</title>
        <authorList>
            <person name="Sakai H.D."/>
            <person name="Kurosawa N."/>
        </authorList>
    </citation>
    <scope>NUCLEOTIDE SEQUENCE</scope>
    <source>
        <strain evidence="7">HS-1</strain>
    </source>
</reference>
<keyword evidence="3 5" id="KW-1133">Transmembrane helix</keyword>
<evidence type="ECO:0000313" key="8">
    <source>
        <dbReference type="EMBL" id="GGT96294.1"/>
    </source>
</evidence>
<feature type="transmembrane region" description="Helical" evidence="5">
    <location>
        <begin position="96"/>
        <end position="116"/>
    </location>
</feature>
<dbReference type="PROSITE" id="PS00216">
    <property type="entry name" value="SUGAR_TRANSPORT_1"/>
    <property type="match status" value="1"/>
</dbReference>
<dbReference type="AlphaFoldDB" id="A0A348B6Q4"/>
<protein>
    <submittedName>
        <fullName evidence="7">MFS transporter</fullName>
    </submittedName>
</protein>
<dbReference type="GO" id="GO:0046943">
    <property type="term" value="F:carboxylic acid transmembrane transporter activity"/>
    <property type="evidence" value="ECO:0007669"/>
    <property type="project" value="TreeGrafter"/>
</dbReference>
<organism evidence="7 9">
    <name type="scientific">Sulfodiicoccus acidiphilus</name>
    <dbReference type="NCBI Taxonomy" id="1670455"/>
    <lineage>
        <taxon>Archaea</taxon>
        <taxon>Thermoproteota</taxon>
        <taxon>Thermoprotei</taxon>
        <taxon>Sulfolobales</taxon>
        <taxon>Sulfolobaceae</taxon>
        <taxon>Sulfodiicoccus</taxon>
    </lineage>
</organism>
<dbReference type="GO" id="GO:0005886">
    <property type="term" value="C:plasma membrane"/>
    <property type="evidence" value="ECO:0007669"/>
    <property type="project" value="TreeGrafter"/>
</dbReference>
<dbReference type="SUPFAM" id="SSF103473">
    <property type="entry name" value="MFS general substrate transporter"/>
    <property type="match status" value="1"/>
</dbReference>
<evidence type="ECO:0000313" key="7">
    <source>
        <dbReference type="EMBL" id="BBD73856.1"/>
    </source>
</evidence>
<dbReference type="PANTHER" id="PTHR23508:SF10">
    <property type="entry name" value="CARBOXYLIC ACID TRANSPORTER PROTEIN HOMOLOG"/>
    <property type="match status" value="1"/>
</dbReference>
<sequence>MIIMTEEREYVETDLLPRLDRLPWSRWHWKVFLILSGGMLLEGLVLSLGGSTLGTVEKLFSLTSTEAVALTPAFLVGELVGGVVLGTLADIKGRKLLFLTTMMFIIVGSLLAAVSVDYAMLLASRVIAGLGIGGELGAAIAAMEEFSPPRNRGFVVGTGNGVMFDFGTFIASFVGYFAISSLPLSIGWRVAFLSAVVLALVILIARLDLPESVRFLVTKGRIAEAQALVERVEKEVASTKGQLPPPGGKVRVRAREERATQSFSLLFKRYGKRVALAWTLNFSETWPYYAAFSVFPLIFIHDYHVPSGSVGLVLGEILGAGVLGVLTMAYLLDSLGRRPVLILSYGLSGALAVILGLVVSRLSFTAFVAFLAALEFFTYAAAALLYPQIGEMFPTEARGSGLGTAIGFGRLGGIIGPFVLLALEPLGLDLVFAVTGVVLFAGAIAEALLGPELKRKPLEEASRL</sequence>
<keyword evidence="4 5" id="KW-0472">Membrane</keyword>
<feature type="transmembrane region" description="Helical" evidence="5">
    <location>
        <begin position="185"/>
        <end position="205"/>
    </location>
</feature>
<feature type="transmembrane region" description="Helical" evidence="5">
    <location>
        <begin position="426"/>
        <end position="449"/>
    </location>
</feature>
<dbReference type="EMBL" id="BMQS01000010">
    <property type="protein sequence ID" value="GGT96294.1"/>
    <property type="molecule type" value="Genomic_DNA"/>
</dbReference>
<reference evidence="8" key="4">
    <citation type="submission" date="2020-09" db="EMBL/GenBank/DDBJ databases">
        <authorList>
            <person name="Sun Q."/>
            <person name="Ohkuma M."/>
        </authorList>
    </citation>
    <scope>NUCLEOTIDE SEQUENCE</scope>
    <source>
        <strain evidence="8">JCM 31740</strain>
    </source>
</reference>
<dbReference type="PANTHER" id="PTHR23508">
    <property type="entry name" value="CARBOXYLIC ACID TRANSPORTER PROTEIN HOMOLOG"/>
    <property type="match status" value="1"/>
</dbReference>
<dbReference type="Pfam" id="PF00083">
    <property type="entry name" value="Sugar_tr"/>
    <property type="match status" value="1"/>
</dbReference>
<reference evidence="8" key="1">
    <citation type="journal article" date="2014" name="Int. J. Syst. Evol. Microbiol.">
        <title>Complete genome sequence of Corynebacterium casei LMG S-19264T (=DSM 44701T), isolated from a smear-ripened cheese.</title>
        <authorList>
            <consortium name="US DOE Joint Genome Institute (JGI-PGF)"/>
            <person name="Walter F."/>
            <person name="Albersmeier A."/>
            <person name="Kalinowski J."/>
            <person name="Ruckert C."/>
        </authorList>
    </citation>
    <scope>NUCLEOTIDE SEQUENCE</scope>
    <source>
        <strain evidence="8">JCM 31740</strain>
    </source>
</reference>
<feature type="transmembrane region" description="Helical" evidence="5">
    <location>
        <begin position="364"/>
        <end position="387"/>
    </location>
</feature>
<dbReference type="Proteomes" id="UP000616143">
    <property type="component" value="Unassembled WGS sequence"/>
</dbReference>
<feature type="transmembrane region" description="Helical" evidence="5">
    <location>
        <begin position="312"/>
        <end position="332"/>
    </location>
</feature>
<evidence type="ECO:0000313" key="9">
    <source>
        <dbReference type="Proteomes" id="UP000276741"/>
    </source>
</evidence>
<dbReference type="InterPro" id="IPR036259">
    <property type="entry name" value="MFS_trans_sf"/>
</dbReference>
<reference evidence="9" key="2">
    <citation type="submission" date="2018-04" db="EMBL/GenBank/DDBJ databases">
        <title>Complete genome sequence of Sulfodiicoccus acidiphilus strain HS-1.</title>
        <authorList>
            <person name="Sakai H.D."/>
            <person name="Kurosawa N."/>
        </authorList>
    </citation>
    <scope>NUCLEOTIDE SEQUENCE [LARGE SCALE GENOMIC DNA]</scope>
    <source>
        <strain evidence="9">HS-1</strain>
    </source>
</reference>
<evidence type="ECO:0000259" key="6">
    <source>
        <dbReference type="PROSITE" id="PS50850"/>
    </source>
</evidence>
<dbReference type="Proteomes" id="UP000276741">
    <property type="component" value="Chromosome"/>
</dbReference>
<keyword evidence="9" id="KW-1185">Reference proteome</keyword>